<dbReference type="Gene3D" id="1.20.1280.50">
    <property type="match status" value="1"/>
</dbReference>
<feature type="domain" description="F-box" evidence="2">
    <location>
        <begin position="24"/>
        <end position="74"/>
    </location>
</feature>
<name>A0A498I304_MALDO</name>
<dbReference type="InterPro" id="IPR001810">
    <property type="entry name" value="F-box_dom"/>
</dbReference>
<dbReference type="PANTHER" id="PTHR31900">
    <property type="entry name" value="F-BOX/RNI SUPERFAMILY PROTEIN-RELATED"/>
    <property type="match status" value="1"/>
</dbReference>
<reference evidence="3 4" key="1">
    <citation type="submission" date="2018-10" db="EMBL/GenBank/DDBJ databases">
        <title>A high-quality apple genome assembly.</title>
        <authorList>
            <person name="Hu J."/>
        </authorList>
    </citation>
    <scope>NUCLEOTIDE SEQUENCE [LARGE SCALE GENOMIC DNA]</scope>
    <source>
        <strain evidence="4">cv. HFTH1</strain>
        <tissue evidence="3">Young leaf</tissue>
    </source>
</reference>
<evidence type="ECO:0000256" key="1">
    <source>
        <dbReference type="SAM" id="MobiDB-lite"/>
    </source>
</evidence>
<gene>
    <name evidence="3" type="ORF">DVH24_019195</name>
</gene>
<dbReference type="InterPro" id="IPR050232">
    <property type="entry name" value="FBL13/AtMIF1-like"/>
</dbReference>
<feature type="region of interest" description="Disordered" evidence="1">
    <location>
        <begin position="1"/>
        <end position="24"/>
    </location>
</feature>
<dbReference type="SMART" id="SM00256">
    <property type="entry name" value="FBOX"/>
    <property type="match status" value="2"/>
</dbReference>
<dbReference type="Pfam" id="PF00646">
    <property type="entry name" value="F-box"/>
    <property type="match status" value="2"/>
</dbReference>
<evidence type="ECO:0000313" key="3">
    <source>
        <dbReference type="EMBL" id="RXH76307.1"/>
    </source>
</evidence>
<protein>
    <recommendedName>
        <fullName evidence="2">F-box domain-containing protein</fullName>
    </recommendedName>
</protein>
<keyword evidence="4" id="KW-1185">Reference proteome</keyword>
<dbReference type="Proteomes" id="UP000290289">
    <property type="component" value="Chromosome 14"/>
</dbReference>
<sequence length="1418" mass="162459">MAQKHKILDSSSCEDEGSSLGHKEDRFSGLPDGVAYRILSFLTIKDVTCFSIVSKRCRELYLSTPSLDFEFRTTRTPSGEYKSFREATCEVRLNLMNSLDRFLLQRGDNKIEYFRLVWENHSVVEEDSDDLRDEEPCFCVNERFRIMTWIHNALRCNVEVLDVKSDVDYFEAEPYALFPSCVFLCATLTSLAVEMNHTMVKTPSVAFSSNLVDLKLLNVDIEDEGFFKWISCSCKFIKEIYLCDISITANIIIKSSSLEKFGYVDGGRFTPSHFNISGEKLEIINITWMLNLPGDKSLNIFAPRLKDLCWRGSRVNQGNLGPLECLEKAVICLEPKADDSDKLIKHFYSLRRVERLVLNAATFKALFREGYTHAQFDRLFYLELNLRSFSDDIFPAVVSLLRGLHNLCTLYISCFAVPSSKDPQPNLSGFDKEYWKLQNLDFIDQIKEVTIVLDGSSNGIEFARYILENAKNLEQIHLQHLLDLPDDAIQKLNESDMSRAAHETLASSSSQVWRVKEVVVVVVVRKTDSAVSPTELLIEFFPLCPKDAENFICFCEASCEVRLKLVNSLDRFLLQRGDNKIGHFRLVWKSHAVYEENDEAPCFCVNEHFRIMTWIHNALRCNVKVLDAKNRVVDFEDELYTLFPSCVFLCATLTSLAVDMDFTMVKTPSVAFSSNLVYLKLLNVKIEDEGFFKWISCSCKFIKEIFLFGISVRGNIIIKSSSLEKFGYVDGGSFTLSHLNISGEKLEVINITWRFSSPDDKSLNIFAPRLKDLCWRGSLVNQANLGELECLEKADICLEPKADDSDKLIKHFYSLHRVEHLVLNAATFQVSGFDKEYWKLQNLDFIDQIKEVTVELDGSNNGIEFARYILEHAKNLEQMCIQYFLDLSDDAILKLNDSKKMSKATVIFEAGYRSRPRRKLKLMASASRRGEGICGRRESESMIDVFSKLPDQISHHILCLLAVTDLARFGCVSKRCRELCLSSPKLNLDEFSSVNTSTCYKRLELFTYLDRFLFRRGDNKIQSFRLRWYRHDVCEGEDEEAQCVCDCCASFRLFTWIENAVRCNVEVLDVAMNYQDEEERFLFPASVFLCGTLRHLRLHLNCTVLKNPSFAFQSNLKILELKNVDIDDGGGFFKWISCCCKFIEELSLEHVCVTQEISVESSSLKILNCSGFFLIDKCHINISCEKLEYIRICWVFDSPRNKSLNMFAPNLKSFKWFGSLMNHSNLGKLERLEVASFFLEPTLDILDNTVEVFHSLCRAKLFMLNEATIKALPLKELSSRPAPLCDTSSLCIEIGSFIDELIPAMVSLFRAMPKLCTLCIMLNPPSGAPTSNASGISMEYWKLQNLAFVYQLKHVAIELCHGSNGMELARYIIEYAQNLQKMVIVYSSQDLEKITRELEKSKMIPNATIDFQEKSIKR</sequence>
<accession>A0A498I304</accession>
<evidence type="ECO:0000259" key="2">
    <source>
        <dbReference type="PROSITE" id="PS50181"/>
    </source>
</evidence>
<proteinExistence type="predicted"/>
<dbReference type="InterPro" id="IPR036047">
    <property type="entry name" value="F-box-like_dom_sf"/>
</dbReference>
<dbReference type="EMBL" id="RDQH01000340">
    <property type="protein sequence ID" value="RXH76307.1"/>
    <property type="molecule type" value="Genomic_DNA"/>
</dbReference>
<dbReference type="PANTHER" id="PTHR31900:SF27">
    <property type="entry name" value="FBD DOMAIN-CONTAINING PROTEIN"/>
    <property type="match status" value="1"/>
</dbReference>
<dbReference type="SUPFAM" id="SSF81383">
    <property type="entry name" value="F-box domain"/>
    <property type="match status" value="2"/>
</dbReference>
<evidence type="ECO:0000313" key="4">
    <source>
        <dbReference type="Proteomes" id="UP000290289"/>
    </source>
</evidence>
<dbReference type="SUPFAM" id="SSF52047">
    <property type="entry name" value="RNI-like"/>
    <property type="match status" value="2"/>
</dbReference>
<comment type="caution">
    <text evidence="3">The sequence shown here is derived from an EMBL/GenBank/DDBJ whole genome shotgun (WGS) entry which is preliminary data.</text>
</comment>
<dbReference type="CDD" id="cd09917">
    <property type="entry name" value="F-box_SF"/>
    <property type="match status" value="1"/>
</dbReference>
<dbReference type="PROSITE" id="PS50181">
    <property type="entry name" value="FBOX"/>
    <property type="match status" value="1"/>
</dbReference>
<organism evidence="3 4">
    <name type="scientific">Malus domestica</name>
    <name type="common">Apple</name>
    <name type="synonym">Pyrus malus</name>
    <dbReference type="NCBI Taxonomy" id="3750"/>
    <lineage>
        <taxon>Eukaryota</taxon>
        <taxon>Viridiplantae</taxon>
        <taxon>Streptophyta</taxon>
        <taxon>Embryophyta</taxon>
        <taxon>Tracheophyta</taxon>
        <taxon>Spermatophyta</taxon>
        <taxon>Magnoliopsida</taxon>
        <taxon>eudicotyledons</taxon>
        <taxon>Gunneridae</taxon>
        <taxon>Pentapetalae</taxon>
        <taxon>rosids</taxon>
        <taxon>fabids</taxon>
        <taxon>Rosales</taxon>
        <taxon>Rosaceae</taxon>
        <taxon>Amygdaloideae</taxon>
        <taxon>Maleae</taxon>
        <taxon>Malus</taxon>
    </lineage>
</organism>